<name>A0A316V3N1_9BASI</name>
<dbReference type="PANTHER" id="PTHR12112:SF20">
    <property type="entry name" value="EXOPOLYPHOSPHATASE"/>
    <property type="match status" value="1"/>
</dbReference>
<dbReference type="OrthoDB" id="374045at2759"/>
<keyword evidence="2" id="KW-0479">Metal-binding</keyword>
<keyword evidence="3" id="KW-0378">Hydrolase</keyword>
<dbReference type="EMBL" id="KZ819606">
    <property type="protein sequence ID" value="PWN32140.1"/>
    <property type="molecule type" value="Genomic_DNA"/>
</dbReference>
<dbReference type="PANTHER" id="PTHR12112">
    <property type="entry name" value="BNIP - RELATED"/>
    <property type="match status" value="1"/>
</dbReference>
<keyword evidence="9" id="KW-1185">Reference proteome</keyword>
<evidence type="ECO:0000259" key="6">
    <source>
        <dbReference type="Pfam" id="PF01368"/>
    </source>
</evidence>
<evidence type="ECO:0000256" key="2">
    <source>
        <dbReference type="ARBA" id="ARBA00022723"/>
    </source>
</evidence>
<evidence type="ECO:0000256" key="1">
    <source>
        <dbReference type="ARBA" id="ARBA00001936"/>
    </source>
</evidence>
<sequence length="475" mass="54549">MFTNEKWDKIDALYSVDAICGFLAVICPGFENTYKQKENETPPYYWPLEEGVGHFSQWSKSTKRQFVDEIRLGKASEWVVVMGNEGGDLDSMTAALTWSYHLSHLALNTTHTLSQPDPNHPPHPKKAIALLQTPRDALDLRPENKLALRNVQMSPGHRDLLTIDELPLPAEELAKQLKGIVLVDHPQPLSVWEGARVLSIFDHHKDRGNAPDARPRIFEGTASCTTIVAREMLNELEELPKEYHMPHEVVELILDAIALDSDGLKKGTPEDKFTSRRLLKRSNWKSEKLLEVMDRLDNEMKKAKKDLEDLGVRDLLRRDWKGDIVKTKSERYPEVHLGLASIPYSLDDQIKRTLHETTQSWFEIEGQWTKEIKADISLSLNSYKLIKKKVEKDGKQKVREVCLVVRASHRLDENSATSLFNAIKETIDESPFIDAEPWHKVDELEQRQMVWVHHVPNGGRKLIRPIIEDAVKNWK</sequence>
<accession>A0A316V3N1</accession>
<evidence type="ECO:0000313" key="9">
    <source>
        <dbReference type="Proteomes" id="UP000245771"/>
    </source>
</evidence>
<dbReference type="InterPro" id="IPR038763">
    <property type="entry name" value="DHH_sf"/>
</dbReference>
<dbReference type="AlphaFoldDB" id="A0A316V3N1"/>
<evidence type="ECO:0000313" key="8">
    <source>
        <dbReference type="EMBL" id="PWN32140.1"/>
    </source>
</evidence>
<protein>
    <submittedName>
        <fullName evidence="8">DHH phosphoesterase</fullName>
    </submittedName>
</protein>
<evidence type="ECO:0000256" key="5">
    <source>
        <dbReference type="SAM" id="Coils"/>
    </source>
</evidence>
<feature type="domain" description="DHHA2" evidence="7">
    <location>
        <begin position="298"/>
        <end position="411"/>
    </location>
</feature>
<dbReference type="GO" id="GO:0005737">
    <property type="term" value="C:cytoplasm"/>
    <property type="evidence" value="ECO:0007669"/>
    <property type="project" value="TreeGrafter"/>
</dbReference>
<dbReference type="InterPro" id="IPR001667">
    <property type="entry name" value="DDH_dom"/>
</dbReference>
<dbReference type="SUPFAM" id="SSF64182">
    <property type="entry name" value="DHH phosphoesterases"/>
    <property type="match status" value="1"/>
</dbReference>
<dbReference type="Pfam" id="PF01368">
    <property type="entry name" value="DHH"/>
    <property type="match status" value="1"/>
</dbReference>
<keyword evidence="4" id="KW-0464">Manganese</keyword>
<dbReference type="Pfam" id="PF02833">
    <property type="entry name" value="DHHA2"/>
    <property type="match status" value="1"/>
</dbReference>
<dbReference type="InParanoid" id="A0A316V3N1"/>
<reference evidence="8 9" key="1">
    <citation type="journal article" date="2018" name="Mol. Biol. Evol.">
        <title>Broad Genomic Sampling Reveals a Smut Pathogenic Ancestry of the Fungal Clade Ustilaginomycotina.</title>
        <authorList>
            <person name="Kijpornyongpan T."/>
            <person name="Mondo S.J."/>
            <person name="Barry K."/>
            <person name="Sandor L."/>
            <person name="Lee J."/>
            <person name="Lipzen A."/>
            <person name="Pangilinan J."/>
            <person name="LaButti K."/>
            <person name="Hainaut M."/>
            <person name="Henrissat B."/>
            <person name="Grigoriev I.V."/>
            <person name="Spatafora J.W."/>
            <person name="Aime M.C."/>
        </authorList>
    </citation>
    <scope>NUCLEOTIDE SEQUENCE [LARGE SCALE GENOMIC DNA]</scope>
    <source>
        <strain evidence="8 9">MCA 3882</strain>
    </source>
</reference>
<dbReference type="STRING" id="1280837.A0A316V3N1"/>
<organism evidence="8 9">
    <name type="scientific">Meira miltonrushii</name>
    <dbReference type="NCBI Taxonomy" id="1280837"/>
    <lineage>
        <taxon>Eukaryota</taxon>
        <taxon>Fungi</taxon>
        <taxon>Dikarya</taxon>
        <taxon>Basidiomycota</taxon>
        <taxon>Ustilaginomycotina</taxon>
        <taxon>Exobasidiomycetes</taxon>
        <taxon>Exobasidiales</taxon>
        <taxon>Brachybasidiaceae</taxon>
        <taxon>Meira</taxon>
    </lineage>
</organism>
<evidence type="ECO:0000256" key="3">
    <source>
        <dbReference type="ARBA" id="ARBA00022801"/>
    </source>
</evidence>
<feature type="coiled-coil region" evidence="5">
    <location>
        <begin position="286"/>
        <end position="313"/>
    </location>
</feature>
<comment type="cofactor">
    <cofactor evidence="1">
        <name>Mn(2+)</name>
        <dbReference type="ChEBI" id="CHEBI:29035"/>
    </cofactor>
</comment>
<proteinExistence type="predicted"/>
<dbReference type="InterPro" id="IPR038222">
    <property type="entry name" value="DHHA2_dom_sf"/>
</dbReference>
<evidence type="ECO:0000259" key="7">
    <source>
        <dbReference type="Pfam" id="PF02833"/>
    </source>
</evidence>
<gene>
    <name evidence="8" type="ORF">FA14DRAFT_185974</name>
</gene>
<dbReference type="GO" id="GO:0004309">
    <property type="term" value="F:exopolyphosphatase activity"/>
    <property type="evidence" value="ECO:0007669"/>
    <property type="project" value="TreeGrafter"/>
</dbReference>
<dbReference type="Gene3D" id="3.90.1640.10">
    <property type="entry name" value="inorganic pyrophosphatase (n-terminal core)"/>
    <property type="match status" value="1"/>
</dbReference>
<feature type="domain" description="DDH" evidence="6">
    <location>
        <begin position="79"/>
        <end position="256"/>
    </location>
</feature>
<dbReference type="RefSeq" id="XP_025352442.1">
    <property type="nucleotide sequence ID" value="XM_025501491.1"/>
</dbReference>
<dbReference type="GeneID" id="37023272"/>
<dbReference type="InterPro" id="IPR004097">
    <property type="entry name" value="DHHA2"/>
</dbReference>
<keyword evidence="5" id="KW-0175">Coiled coil</keyword>
<dbReference type="Gene3D" id="3.10.310.20">
    <property type="entry name" value="DHHA2 domain"/>
    <property type="match status" value="1"/>
</dbReference>
<dbReference type="Proteomes" id="UP000245771">
    <property type="component" value="Unassembled WGS sequence"/>
</dbReference>
<evidence type="ECO:0000256" key="4">
    <source>
        <dbReference type="ARBA" id="ARBA00023211"/>
    </source>
</evidence>